<keyword evidence="2" id="KW-0496">Mitochondrion</keyword>
<proteinExistence type="predicted"/>
<keyword evidence="1" id="KW-0472">Membrane</keyword>
<name>A0A6B9XPW1_PICSI</name>
<reference evidence="2" key="1">
    <citation type="submission" date="2019-03" db="EMBL/GenBank/DDBJ databases">
        <title>Largest Complete Mitochondrial Genome of a Gymnosperm, Sitka Spruce (Picea sitchensis), Indicates Complex Physical Structure.</title>
        <authorList>
            <person name="Jackman S.D."/>
            <person name="Coombe L."/>
            <person name="Warren R."/>
            <person name="Kirk H."/>
            <person name="Trinh E."/>
            <person name="McLeod T."/>
            <person name="Pleasance S."/>
            <person name="Pandoh P."/>
            <person name="Zhao Y."/>
            <person name="Coope R."/>
            <person name="Bousquet J."/>
            <person name="Bohlmann J.C."/>
            <person name="Jones S.J.M."/>
            <person name="Birol I."/>
        </authorList>
    </citation>
    <scope>NUCLEOTIDE SEQUENCE</scope>
    <source>
        <strain evidence="2">Q903</strain>
    </source>
</reference>
<evidence type="ECO:0000313" key="2">
    <source>
        <dbReference type="EMBL" id="QHR90030.1"/>
    </source>
</evidence>
<dbReference type="AlphaFoldDB" id="A0A6B9XPW1"/>
<evidence type="ECO:0000256" key="1">
    <source>
        <dbReference type="SAM" id="Phobius"/>
    </source>
</evidence>
<keyword evidence="1" id="KW-1133">Transmembrane helix</keyword>
<gene>
    <name evidence="2" type="primary">orf04076</name>
    <name evidence="2" type="ORF">Q903MT_gene4053</name>
</gene>
<sequence>MIRKINQHIEEGDFLIAGDLPLSGCLGLLTLLLLRWKGGEKVQTLQTLLSEQPSSSERYTNFALRTMKLGHV</sequence>
<keyword evidence="1" id="KW-0812">Transmembrane</keyword>
<dbReference type="EMBL" id="MK697699">
    <property type="protein sequence ID" value="QHR90030.1"/>
    <property type="molecule type" value="Genomic_DNA"/>
</dbReference>
<organism evidence="2">
    <name type="scientific">Picea sitchensis</name>
    <name type="common">Sitka spruce</name>
    <name type="synonym">Pinus sitchensis</name>
    <dbReference type="NCBI Taxonomy" id="3332"/>
    <lineage>
        <taxon>Eukaryota</taxon>
        <taxon>Viridiplantae</taxon>
        <taxon>Streptophyta</taxon>
        <taxon>Embryophyta</taxon>
        <taxon>Tracheophyta</taxon>
        <taxon>Spermatophyta</taxon>
        <taxon>Pinopsida</taxon>
        <taxon>Pinidae</taxon>
        <taxon>Conifers I</taxon>
        <taxon>Pinales</taxon>
        <taxon>Pinaceae</taxon>
        <taxon>Picea</taxon>
    </lineage>
</organism>
<accession>A0A6B9XPW1</accession>
<geneLocation type="mitochondrion" evidence="2"/>
<protein>
    <submittedName>
        <fullName evidence="2">Uncharacterized protein</fullName>
    </submittedName>
</protein>
<feature type="transmembrane region" description="Helical" evidence="1">
    <location>
        <begin position="14"/>
        <end position="34"/>
    </location>
</feature>